<comment type="caution">
    <text evidence="1">The sequence shown here is derived from an EMBL/GenBank/DDBJ whole genome shotgun (WGS) entry which is preliminary data.</text>
</comment>
<dbReference type="OrthoDB" id="10473062at2759"/>
<feature type="non-terminal residue" evidence="1">
    <location>
        <position position="1"/>
    </location>
</feature>
<dbReference type="AlphaFoldDB" id="A0A2T4H8B0"/>
<dbReference type="EMBL" id="PVEM01000001">
    <property type="protein sequence ID" value="PTD12051.1"/>
    <property type="molecule type" value="Genomic_DNA"/>
</dbReference>
<name>A0A2T4H8B0_FUSCU</name>
<organism evidence="1 2">
    <name type="scientific">Fusarium culmorum</name>
    <dbReference type="NCBI Taxonomy" id="5516"/>
    <lineage>
        <taxon>Eukaryota</taxon>
        <taxon>Fungi</taxon>
        <taxon>Dikarya</taxon>
        <taxon>Ascomycota</taxon>
        <taxon>Pezizomycotina</taxon>
        <taxon>Sordariomycetes</taxon>
        <taxon>Hypocreomycetidae</taxon>
        <taxon>Hypocreales</taxon>
        <taxon>Nectriaceae</taxon>
        <taxon>Fusarium</taxon>
    </lineage>
</organism>
<evidence type="ECO:0000313" key="1">
    <source>
        <dbReference type="EMBL" id="PTD12051.1"/>
    </source>
</evidence>
<gene>
    <name evidence="1" type="ORF">FCULG_00003177</name>
</gene>
<accession>A0A2T4H8B0</accession>
<proteinExistence type="predicted"/>
<reference evidence="1 2" key="1">
    <citation type="submission" date="2018-02" db="EMBL/GenBank/DDBJ databases">
        <title>Fusarium culmorum secondary metabolites in fungal-bacterial-plant interactions.</title>
        <authorList>
            <person name="Schmidt R."/>
        </authorList>
    </citation>
    <scope>NUCLEOTIDE SEQUENCE [LARGE SCALE GENOMIC DNA]</scope>
    <source>
        <strain evidence="1 2">PV</strain>
    </source>
</reference>
<keyword evidence="2" id="KW-1185">Reference proteome</keyword>
<protein>
    <submittedName>
        <fullName evidence="1">Uncharacterized protein</fullName>
    </submittedName>
</protein>
<sequence>WATAARFNVSNGSESLDVERLFVDRVGEWQMRVGASDAASGPSSGVLCPVPAVSWSQAGEGLEDLEVSELKPKPNSNSFFHNDLSANIQPQKTNKEQGSVKVLVLVDLEKKAHFTGTAPSSITLTEDKLKQWMQNIVSYDSIQLRRGTLKVLVGRNGGEGHFTAVHDRAGMDGRKDVVHLVGSFVLAAWDVPCPEILQASDGCLRRAFLTGVLKPWMVYQLVISLSQDGPQSRRLEPCKPRSFSSDSPTKIGIWPCWCPGVLVKGGV</sequence>
<dbReference type="Proteomes" id="UP000241587">
    <property type="component" value="Unassembled WGS sequence"/>
</dbReference>
<evidence type="ECO:0000313" key="2">
    <source>
        <dbReference type="Proteomes" id="UP000241587"/>
    </source>
</evidence>